<evidence type="ECO:0000256" key="1">
    <source>
        <dbReference type="SAM" id="Phobius"/>
    </source>
</evidence>
<keyword evidence="1" id="KW-0812">Transmembrane</keyword>
<dbReference type="EMBL" id="JADCNM010000004">
    <property type="protein sequence ID" value="KAG0487221.1"/>
    <property type="molecule type" value="Genomic_DNA"/>
</dbReference>
<evidence type="ECO:0008006" key="4">
    <source>
        <dbReference type="Google" id="ProtNLM"/>
    </source>
</evidence>
<sequence length="106" mass="11706">MRTDAFEILDGVDAVRSGSNGHLTPQLRRSSFLYSFHRLVSYASSFFAGYLTHMAVPFYGGFNASFCFSSSSSILTAVFIRSMNSFDCRCTCCLPPVSFRARIASS</sequence>
<keyword evidence="1" id="KW-1133">Transmembrane helix</keyword>
<reference evidence="2 3" key="1">
    <citation type="journal article" date="2020" name="Nat. Food">
        <title>A phased Vanilla planifolia genome enables genetic improvement of flavour and production.</title>
        <authorList>
            <person name="Hasing T."/>
            <person name="Tang H."/>
            <person name="Brym M."/>
            <person name="Khazi F."/>
            <person name="Huang T."/>
            <person name="Chambers A.H."/>
        </authorList>
    </citation>
    <scope>NUCLEOTIDE SEQUENCE [LARGE SCALE GENOMIC DNA]</scope>
    <source>
        <tissue evidence="2">Leaf</tissue>
    </source>
</reference>
<proteinExistence type="predicted"/>
<dbReference type="AlphaFoldDB" id="A0A835R7L8"/>
<keyword evidence="1" id="KW-0472">Membrane</keyword>
<evidence type="ECO:0000313" key="3">
    <source>
        <dbReference type="Proteomes" id="UP000639772"/>
    </source>
</evidence>
<accession>A0A835R7L8</accession>
<comment type="caution">
    <text evidence="2">The sequence shown here is derived from an EMBL/GenBank/DDBJ whole genome shotgun (WGS) entry which is preliminary data.</text>
</comment>
<gene>
    <name evidence="2" type="ORF">HPP92_009316</name>
</gene>
<dbReference type="Proteomes" id="UP000639772">
    <property type="component" value="Unassembled WGS sequence"/>
</dbReference>
<feature type="transmembrane region" description="Helical" evidence="1">
    <location>
        <begin position="58"/>
        <end position="80"/>
    </location>
</feature>
<name>A0A835R7L8_VANPL</name>
<evidence type="ECO:0000313" key="2">
    <source>
        <dbReference type="EMBL" id="KAG0487221.1"/>
    </source>
</evidence>
<protein>
    <recommendedName>
        <fullName evidence="4">Transmembrane protein</fullName>
    </recommendedName>
</protein>
<organism evidence="2 3">
    <name type="scientific">Vanilla planifolia</name>
    <name type="common">Vanilla</name>
    <dbReference type="NCBI Taxonomy" id="51239"/>
    <lineage>
        <taxon>Eukaryota</taxon>
        <taxon>Viridiplantae</taxon>
        <taxon>Streptophyta</taxon>
        <taxon>Embryophyta</taxon>
        <taxon>Tracheophyta</taxon>
        <taxon>Spermatophyta</taxon>
        <taxon>Magnoliopsida</taxon>
        <taxon>Liliopsida</taxon>
        <taxon>Asparagales</taxon>
        <taxon>Orchidaceae</taxon>
        <taxon>Vanilloideae</taxon>
        <taxon>Vanilleae</taxon>
        <taxon>Vanilla</taxon>
    </lineage>
</organism>